<dbReference type="EMBL" id="CALNXI010000320">
    <property type="protein sequence ID" value="CAH3024783.1"/>
    <property type="molecule type" value="Genomic_DNA"/>
</dbReference>
<protein>
    <recommendedName>
        <fullName evidence="1">SET domain-containing protein</fullName>
    </recommendedName>
</protein>
<dbReference type="InterPro" id="IPR046341">
    <property type="entry name" value="SET_dom_sf"/>
</dbReference>
<dbReference type="PROSITE" id="PS50280">
    <property type="entry name" value="SET"/>
    <property type="match status" value="1"/>
</dbReference>
<sequence length="267" mass="30446">MVRVKWIEKWRSYRYRFVPWIALNFQNRTVRLVSSKDQDKIVPDYKLLDSLVILLKELNYCSKSEYPVGRKSTSPQSVMYNVLGYEINRLNSSIPGAGRGVFVTKGQVPGGSLVALYPGTIYWPHEPILIQSVGNPFLFRCVDGILIDGNDKGLSKLIYRSNARRDQIGPYRLCDDTWLGNNPQNPLAMGQYVNNRPKTVPANVAYQEFDIPFKSISPALWKNLPNVWYNSGNIASENSFLRSVALVSLREIEKGEEVFSSYFTVIH</sequence>
<dbReference type="InterPro" id="IPR001214">
    <property type="entry name" value="SET_dom"/>
</dbReference>
<keyword evidence="3" id="KW-1185">Reference proteome</keyword>
<dbReference type="PANTHER" id="PTHR33524:SF2">
    <property type="entry name" value="SET DOMAIN-CONTAINING PROTEIN 9"/>
    <property type="match status" value="1"/>
</dbReference>
<reference evidence="2 3" key="1">
    <citation type="submission" date="2022-05" db="EMBL/GenBank/DDBJ databases">
        <authorList>
            <consortium name="Genoscope - CEA"/>
            <person name="William W."/>
        </authorList>
    </citation>
    <scope>NUCLEOTIDE SEQUENCE [LARGE SCALE GENOMIC DNA]</scope>
</reference>
<dbReference type="SUPFAM" id="SSF82199">
    <property type="entry name" value="SET domain"/>
    <property type="match status" value="1"/>
</dbReference>
<comment type="caution">
    <text evidence="2">The sequence shown here is derived from an EMBL/GenBank/DDBJ whole genome shotgun (WGS) entry which is preliminary data.</text>
</comment>
<dbReference type="CDD" id="cd10537">
    <property type="entry name" value="SET_SETD9"/>
    <property type="match status" value="1"/>
</dbReference>
<gene>
    <name evidence="2" type="ORF">PEVE_00024026</name>
</gene>
<evidence type="ECO:0000313" key="2">
    <source>
        <dbReference type="EMBL" id="CAH3024783.1"/>
    </source>
</evidence>
<accession>A0ABN8M8G5</accession>
<dbReference type="Gene3D" id="2.170.270.10">
    <property type="entry name" value="SET domain"/>
    <property type="match status" value="1"/>
</dbReference>
<evidence type="ECO:0000259" key="1">
    <source>
        <dbReference type="PROSITE" id="PS50280"/>
    </source>
</evidence>
<name>A0ABN8M8G5_9CNID</name>
<organism evidence="2 3">
    <name type="scientific">Porites evermanni</name>
    <dbReference type="NCBI Taxonomy" id="104178"/>
    <lineage>
        <taxon>Eukaryota</taxon>
        <taxon>Metazoa</taxon>
        <taxon>Cnidaria</taxon>
        <taxon>Anthozoa</taxon>
        <taxon>Hexacorallia</taxon>
        <taxon>Scleractinia</taxon>
        <taxon>Fungiina</taxon>
        <taxon>Poritidae</taxon>
        <taxon>Porites</taxon>
    </lineage>
</organism>
<dbReference type="Proteomes" id="UP001159427">
    <property type="component" value="Unassembled WGS sequence"/>
</dbReference>
<feature type="domain" description="SET" evidence="1">
    <location>
        <begin position="83"/>
        <end position="263"/>
    </location>
</feature>
<proteinExistence type="predicted"/>
<evidence type="ECO:0000313" key="3">
    <source>
        <dbReference type="Proteomes" id="UP001159427"/>
    </source>
</evidence>
<dbReference type="PANTHER" id="PTHR33524">
    <property type="entry name" value="C5ORF35"/>
    <property type="match status" value="1"/>
</dbReference>
<dbReference type="InterPro" id="IPR040415">
    <property type="entry name" value="SETD9"/>
</dbReference>